<dbReference type="Proteomes" id="UP000632454">
    <property type="component" value="Unassembled WGS sequence"/>
</dbReference>
<dbReference type="InterPro" id="IPR028098">
    <property type="entry name" value="Glyco_trans_4-like_N"/>
</dbReference>
<proteinExistence type="predicted"/>
<protein>
    <submittedName>
        <fullName evidence="5">Glycosyl transferase</fullName>
    </submittedName>
</protein>
<feature type="domain" description="Glycosyltransferase subfamily 4-like N-terminal" evidence="4">
    <location>
        <begin position="20"/>
        <end position="194"/>
    </location>
</feature>
<dbReference type="GO" id="GO:0016740">
    <property type="term" value="F:transferase activity"/>
    <property type="evidence" value="ECO:0007669"/>
    <property type="project" value="UniProtKB-KW"/>
</dbReference>
<keyword evidence="6" id="KW-1185">Reference proteome</keyword>
<accession>A0ABQ1U8L0</accession>
<dbReference type="Gene3D" id="3.40.50.2000">
    <property type="entry name" value="Glycogen Phosphorylase B"/>
    <property type="match status" value="2"/>
</dbReference>
<dbReference type="Pfam" id="PF00534">
    <property type="entry name" value="Glycos_transf_1"/>
    <property type="match status" value="1"/>
</dbReference>
<keyword evidence="2 5" id="KW-0808">Transferase</keyword>
<name>A0ABQ1U8L0_9NOCA</name>
<dbReference type="EMBL" id="BMCS01000001">
    <property type="protein sequence ID" value="GGF12777.1"/>
    <property type="molecule type" value="Genomic_DNA"/>
</dbReference>
<dbReference type="RefSeq" id="WP_229704848.1">
    <property type="nucleotide sequence ID" value="NZ_BMCS01000001.1"/>
</dbReference>
<comment type="caution">
    <text evidence="5">The sequence shown here is derived from an EMBL/GenBank/DDBJ whole genome shotgun (WGS) entry which is preliminary data.</text>
</comment>
<dbReference type="PANTHER" id="PTHR45947">
    <property type="entry name" value="SULFOQUINOVOSYL TRANSFERASE SQD2"/>
    <property type="match status" value="1"/>
</dbReference>
<evidence type="ECO:0000259" key="4">
    <source>
        <dbReference type="Pfam" id="PF13439"/>
    </source>
</evidence>
<reference evidence="6" key="1">
    <citation type="journal article" date="2019" name="Int. J. Syst. Evol. Microbiol.">
        <title>The Global Catalogue of Microorganisms (GCM) 10K type strain sequencing project: providing services to taxonomists for standard genome sequencing and annotation.</title>
        <authorList>
            <consortium name="The Broad Institute Genomics Platform"/>
            <consortium name="The Broad Institute Genome Sequencing Center for Infectious Disease"/>
            <person name="Wu L."/>
            <person name="Ma J."/>
        </authorList>
    </citation>
    <scope>NUCLEOTIDE SEQUENCE [LARGE SCALE GENOMIC DNA]</scope>
    <source>
        <strain evidence="6">CCM 7855</strain>
    </source>
</reference>
<evidence type="ECO:0000256" key="1">
    <source>
        <dbReference type="ARBA" id="ARBA00022676"/>
    </source>
</evidence>
<organism evidence="5 6">
    <name type="scientific">Williamsia phyllosphaerae</name>
    <dbReference type="NCBI Taxonomy" id="885042"/>
    <lineage>
        <taxon>Bacteria</taxon>
        <taxon>Bacillati</taxon>
        <taxon>Actinomycetota</taxon>
        <taxon>Actinomycetes</taxon>
        <taxon>Mycobacteriales</taxon>
        <taxon>Nocardiaceae</taxon>
        <taxon>Williamsia</taxon>
    </lineage>
</organism>
<feature type="domain" description="Glycosyl transferase family 1" evidence="3">
    <location>
        <begin position="202"/>
        <end position="333"/>
    </location>
</feature>
<dbReference type="InterPro" id="IPR001296">
    <property type="entry name" value="Glyco_trans_1"/>
</dbReference>
<evidence type="ECO:0000256" key="2">
    <source>
        <dbReference type="ARBA" id="ARBA00022679"/>
    </source>
</evidence>
<sequence>MIDKQPSIAIVHERLTEVAGSEHVVEQLAVRWPTASVYVPFANPEAVVPVLRGRVHTTGLDRLHRAIGRRSYAPILPLVPMALRRLDFGDVDAVVISHHALALSAVHATEVPTVAYVHSPARWAWDRQMRAGEASGMAGKSALAALAAVARRTESGAAPRVTSVVANSTEVAARIKRWWNRDSVVVHPPVDTDRYTPDTTVEREDFFLLAGRLVPYKRPDIAVRAAAQAGVRLVVAGDGRQADLCRSIAAPDTEFLGRVSDDDMLSLQRRARALVMPGVEDFGIVPVEAMACGTPVIAVGAGGACDTVVEGLSGELVRVGADPALVDGFARAMATFDSSYYSSADIRTHAEKFSRVAFRESMAQVVADVCR</sequence>
<evidence type="ECO:0000313" key="5">
    <source>
        <dbReference type="EMBL" id="GGF12777.1"/>
    </source>
</evidence>
<dbReference type="PANTHER" id="PTHR45947:SF3">
    <property type="entry name" value="SULFOQUINOVOSYL TRANSFERASE SQD2"/>
    <property type="match status" value="1"/>
</dbReference>
<dbReference type="InterPro" id="IPR050194">
    <property type="entry name" value="Glycosyltransferase_grp1"/>
</dbReference>
<dbReference type="Pfam" id="PF13439">
    <property type="entry name" value="Glyco_transf_4"/>
    <property type="match status" value="1"/>
</dbReference>
<dbReference type="SUPFAM" id="SSF53756">
    <property type="entry name" value="UDP-Glycosyltransferase/glycogen phosphorylase"/>
    <property type="match status" value="1"/>
</dbReference>
<gene>
    <name evidence="5" type="ORF">GCM10007298_05860</name>
</gene>
<evidence type="ECO:0000259" key="3">
    <source>
        <dbReference type="Pfam" id="PF00534"/>
    </source>
</evidence>
<keyword evidence="1" id="KW-0328">Glycosyltransferase</keyword>
<evidence type="ECO:0000313" key="6">
    <source>
        <dbReference type="Proteomes" id="UP000632454"/>
    </source>
</evidence>